<dbReference type="AlphaFoldDB" id="A0A392TW78"/>
<evidence type="ECO:0000313" key="2">
    <source>
        <dbReference type="Proteomes" id="UP000265520"/>
    </source>
</evidence>
<name>A0A392TW78_9FABA</name>
<reference evidence="1 2" key="1">
    <citation type="journal article" date="2018" name="Front. Plant Sci.">
        <title>Red Clover (Trifolium pratense) and Zigzag Clover (T. medium) - A Picture of Genomic Similarities and Differences.</title>
        <authorList>
            <person name="Dluhosova J."/>
            <person name="Istvanek J."/>
            <person name="Nedelnik J."/>
            <person name="Repkova J."/>
        </authorList>
    </citation>
    <scope>NUCLEOTIDE SEQUENCE [LARGE SCALE GENOMIC DNA]</scope>
    <source>
        <strain evidence="2">cv. 10/8</strain>
        <tissue evidence="1">Leaf</tissue>
    </source>
</reference>
<accession>A0A392TW78</accession>
<protein>
    <submittedName>
        <fullName evidence="1">Uncharacterized protein</fullName>
    </submittedName>
</protein>
<comment type="caution">
    <text evidence="1">The sequence shown here is derived from an EMBL/GenBank/DDBJ whole genome shotgun (WGS) entry which is preliminary data.</text>
</comment>
<organism evidence="1 2">
    <name type="scientific">Trifolium medium</name>
    <dbReference type="NCBI Taxonomy" id="97028"/>
    <lineage>
        <taxon>Eukaryota</taxon>
        <taxon>Viridiplantae</taxon>
        <taxon>Streptophyta</taxon>
        <taxon>Embryophyta</taxon>
        <taxon>Tracheophyta</taxon>
        <taxon>Spermatophyta</taxon>
        <taxon>Magnoliopsida</taxon>
        <taxon>eudicotyledons</taxon>
        <taxon>Gunneridae</taxon>
        <taxon>Pentapetalae</taxon>
        <taxon>rosids</taxon>
        <taxon>fabids</taxon>
        <taxon>Fabales</taxon>
        <taxon>Fabaceae</taxon>
        <taxon>Papilionoideae</taxon>
        <taxon>50 kb inversion clade</taxon>
        <taxon>NPAAA clade</taxon>
        <taxon>Hologalegina</taxon>
        <taxon>IRL clade</taxon>
        <taxon>Trifolieae</taxon>
        <taxon>Trifolium</taxon>
    </lineage>
</organism>
<dbReference type="Proteomes" id="UP000265520">
    <property type="component" value="Unassembled WGS sequence"/>
</dbReference>
<keyword evidence="2" id="KW-1185">Reference proteome</keyword>
<feature type="non-terminal residue" evidence="1">
    <location>
        <position position="61"/>
    </location>
</feature>
<sequence length="61" mass="6850">MPTVTPSNQRHQRSCGVCRVISHNKRSCPHINTDHVSGNTQSPASEARQYYDETYAFLGQS</sequence>
<evidence type="ECO:0000313" key="1">
    <source>
        <dbReference type="EMBL" id="MCI64697.1"/>
    </source>
</evidence>
<dbReference type="EMBL" id="LXQA010661252">
    <property type="protein sequence ID" value="MCI64697.1"/>
    <property type="molecule type" value="Genomic_DNA"/>
</dbReference>
<proteinExistence type="predicted"/>